<dbReference type="Pfam" id="PF00149">
    <property type="entry name" value="Metallophos"/>
    <property type="match status" value="1"/>
</dbReference>
<evidence type="ECO:0000256" key="5">
    <source>
        <dbReference type="ARBA" id="ARBA00023211"/>
    </source>
</evidence>
<dbReference type="OrthoDB" id="9802481at2"/>
<evidence type="ECO:0000256" key="3">
    <source>
        <dbReference type="ARBA" id="ARBA00022723"/>
    </source>
</evidence>
<dbReference type="GO" id="GO:0046872">
    <property type="term" value="F:metal ion binding"/>
    <property type="evidence" value="ECO:0007669"/>
    <property type="project" value="UniProtKB-KW"/>
</dbReference>
<dbReference type="Gene3D" id="3.60.21.10">
    <property type="match status" value="1"/>
</dbReference>
<dbReference type="GO" id="GO:0016020">
    <property type="term" value="C:membrane"/>
    <property type="evidence" value="ECO:0007669"/>
    <property type="project" value="GOC"/>
</dbReference>
<keyword evidence="1" id="KW-1003">Cell membrane</keyword>
<keyword evidence="8" id="KW-1185">Reference proteome</keyword>
<dbReference type="EMBL" id="JFZB01000003">
    <property type="protein sequence ID" value="KFI29663.1"/>
    <property type="molecule type" value="Genomic_DNA"/>
</dbReference>
<dbReference type="eggNOG" id="COG2908">
    <property type="taxonomic scope" value="Bacteria"/>
</dbReference>
<evidence type="ECO:0000259" key="6">
    <source>
        <dbReference type="Pfam" id="PF00149"/>
    </source>
</evidence>
<evidence type="ECO:0000256" key="2">
    <source>
        <dbReference type="ARBA" id="ARBA00022519"/>
    </source>
</evidence>
<dbReference type="CDD" id="cd07398">
    <property type="entry name" value="MPP_YbbF-LpxH"/>
    <property type="match status" value="1"/>
</dbReference>
<dbReference type="PANTHER" id="PTHR34990">
    <property type="entry name" value="UDP-2,3-DIACYLGLUCOSAMINE HYDROLASE-RELATED"/>
    <property type="match status" value="1"/>
</dbReference>
<dbReference type="GO" id="GO:0008758">
    <property type="term" value="F:UDP-2,3-diacylglucosamine hydrolase activity"/>
    <property type="evidence" value="ECO:0007669"/>
    <property type="project" value="TreeGrafter"/>
</dbReference>
<protein>
    <submittedName>
        <fullName evidence="7">Metallophosphoesterase</fullName>
    </submittedName>
</protein>
<evidence type="ECO:0000313" key="7">
    <source>
        <dbReference type="EMBL" id="KFI29663.1"/>
    </source>
</evidence>
<reference evidence="7 8" key="1">
    <citation type="submission" date="2014-03" db="EMBL/GenBank/DDBJ databases">
        <title>Genome of Paenirhodobacter enshiensis DW2-9.</title>
        <authorList>
            <person name="Wang D."/>
            <person name="Wang G."/>
        </authorList>
    </citation>
    <scope>NUCLEOTIDE SEQUENCE [LARGE SCALE GENOMIC DNA]</scope>
    <source>
        <strain evidence="7 8">DW2-9</strain>
    </source>
</reference>
<proteinExistence type="predicted"/>
<dbReference type="InterPro" id="IPR043461">
    <property type="entry name" value="LpxH-like"/>
</dbReference>
<dbReference type="AlphaFoldDB" id="A0A086Y5W3"/>
<keyword evidence="3" id="KW-0479">Metal-binding</keyword>
<organism evidence="7 8">
    <name type="scientific">Paenirhodobacter enshiensis</name>
    <dbReference type="NCBI Taxonomy" id="1105367"/>
    <lineage>
        <taxon>Bacteria</taxon>
        <taxon>Pseudomonadati</taxon>
        <taxon>Pseudomonadota</taxon>
        <taxon>Alphaproteobacteria</taxon>
        <taxon>Rhodobacterales</taxon>
        <taxon>Rhodobacter group</taxon>
        <taxon>Paenirhodobacter</taxon>
    </lineage>
</organism>
<keyword evidence="5" id="KW-0464">Manganese</keyword>
<evidence type="ECO:0000313" key="8">
    <source>
        <dbReference type="Proteomes" id="UP000028824"/>
    </source>
</evidence>
<dbReference type="PANTHER" id="PTHR34990:SF2">
    <property type="entry name" value="BLL8164 PROTEIN"/>
    <property type="match status" value="1"/>
</dbReference>
<dbReference type="Proteomes" id="UP000028824">
    <property type="component" value="Unassembled WGS sequence"/>
</dbReference>
<evidence type="ECO:0000256" key="1">
    <source>
        <dbReference type="ARBA" id="ARBA00022475"/>
    </source>
</evidence>
<keyword evidence="4" id="KW-0472">Membrane</keyword>
<dbReference type="InterPro" id="IPR029052">
    <property type="entry name" value="Metallo-depent_PP-like"/>
</dbReference>
<dbReference type="SUPFAM" id="SSF56300">
    <property type="entry name" value="Metallo-dependent phosphatases"/>
    <property type="match status" value="1"/>
</dbReference>
<sequence>MTGNLPQPGRRRYRSLFVSDLHLGARGSRAGAFLEFLRDSEAGTIYLVGDIFDIWHNGRLHWGAEHDEIVEELTRRARTGVRVVYLPGNHDDALRRHDSDRFGEFELRESVVHVAADGQRYLVLHGDQCDARYLRWHVMTRIGSRANAMLRAADQWLKRHLHRSAERGLFELAITGVNALMLVGNRFEERLTAMALENGARGGVICGHYHKAALHHRNGLIYANCGDWVDNQTALVETESGALRVLEWSGETCRAEVWSPALSFRQRLQSRT</sequence>
<dbReference type="InterPro" id="IPR004843">
    <property type="entry name" value="Calcineurin-like_PHP"/>
</dbReference>
<comment type="caution">
    <text evidence="7">The sequence shown here is derived from an EMBL/GenBank/DDBJ whole genome shotgun (WGS) entry which is preliminary data.</text>
</comment>
<dbReference type="GO" id="GO:0009245">
    <property type="term" value="P:lipid A biosynthetic process"/>
    <property type="evidence" value="ECO:0007669"/>
    <property type="project" value="TreeGrafter"/>
</dbReference>
<dbReference type="RefSeq" id="WP_036634668.1">
    <property type="nucleotide sequence ID" value="NZ_CAXYYU010000012.1"/>
</dbReference>
<gene>
    <name evidence="7" type="ORF">CG50_08480</name>
</gene>
<dbReference type="STRING" id="1105367.CG50_08480"/>
<evidence type="ECO:0000256" key="4">
    <source>
        <dbReference type="ARBA" id="ARBA00023136"/>
    </source>
</evidence>
<feature type="domain" description="Calcineurin-like phosphoesterase" evidence="6">
    <location>
        <begin position="14"/>
        <end position="211"/>
    </location>
</feature>
<accession>A0A086Y5W3</accession>
<name>A0A086Y5W3_9RHOB</name>
<keyword evidence="2" id="KW-0997">Cell inner membrane</keyword>